<evidence type="ECO:0000313" key="4">
    <source>
        <dbReference type="Proteomes" id="UP000193498"/>
    </source>
</evidence>
<dbReference type="AlphaFoldDB" id="A0A1Y1Y027"/>
<evidence type="ECO:0000313" key="3">
    <source>
        <dbReference type="EMBL" id="ORX91328.1"/>
    </source>
</evidence>
<evidence type="ECO:0000256" key="2">
    <source>
        <dbReference type="SAM" id="SignalP"/>
    </source>
</evidence>
<feature type="region of interest" description="Disordered" evidence="1">
    <location>
        <begin position="81"/>
        <end position="128"/>
    </location>
</feature>
<protein>
    <recommendedName>
        <fullName evidence="5">CBM1 domain-containing protein</fullName>
    </recommendedName>
</protein>
<feature type="signal peptide" evidence="2">
    <location>
        <begin position="1"/>
        <end position="20"/>
    </location>
</feature>
<dbReference type="OrthoDB" id="5651712at2759"/>
<organism evidence="3 4">
    <name type="scientific">Basidiobolus meristosporus CBS 931.73</name>
    <dbReference type="NCBI Taxonomy" id="1314790"/>
    <lineage>
        <taxon>Eukaryota</taxon>
        <taxon>Fungi</taxon>
        <taxon>Fungi incertae sedis</taxon>
        <taxon>Zoopagomycota</taxon>
        <taxon>Entomophthoromycotina</taxon>
        <taxon>Basidiobolomycetes</taxon>
        <taxon>Basidiobolales</taxon>
        <taxon>Basidiobolaceae</taxon>
        <taxon>Basidiobolus</taxon>
    </lineage>
</organism>
<accession>A0A1Y1Y027</accession>
<dbReference type="Proteomes" id="UP000193498">
    <property type="component" value="Unassembled WGS sequence"/>
</dbReference>
<dbReference type="EMBL" id="MCFE01000327">
    <property type="protein sequence ID" value="ORX91328.1"/>
    <property type="molecule type" value="Genomic_DNA"/>
</dbReference>
<feature type="compositionally biased region" description="Low complexity" evidence="1">
    <location>
        <begin position="81"/>
        <end position="125"/>
    </location>
</feature>
<evidence type="ECO:0008006" key="5">
    <source>
        <dbReference type="Google" id="ProtNLM"/>
    </source>
</evidence>
<keyword evidence="2" id="KW-0732">Signal</keyword>
<dbReference type="InParanoid" id="A0A1Y1Y027"/>
<evidence type="ECO:0000256" key="1">
    <source>
        <dbReference type="SAM" id="MobiDB-lite"/>
    </source>
</evidence>
<sequence length="182" mass="19375">MRLSNAIATIVLATSVVVFAVPSVPCNQSSGVSYFCEGQSFYQCQTSTGTWLLQNICAGDCCDLPAYAAFCPNCKNQTTTKTTTTTSNTTKPTVSETISTTTTSTKPTTTKSTTSKTSTTTTTKTNQPDPTVAPGAPCLVNGRYGCKGSYFLVCQNGQWAVQNDCGGTCCDMFQYAQYCYNC</sequence>
<gene>
    <name evidence="3" type="ORF">K493DRAFT_317357</name>
</gene>
<comment type="caution">
    <text evidence="3">The sequence shown here is derived from an EMBL/GenBank/DDBJ whole genome shotgun (WGS) entry which is preliminary data.</text>
</comment>
<feature type="chain" id="PRO_5012101425" description="CBM1 domain-containing protein" evidence="2">
    <location>
        <begin position="21"/>
        <end position="182"/>
    </location>
</feature>
<proteinExistence type="predicted"/>
<name>A0A1Y1Y027_9FUNG</name>
<reference evidence="3 4" key="1">
    <citation type="submission" date="2016-07" db="EMBL/GenBank/DDBJ databases">
        <title>Pervasive Adenine N6-methylation of Active Genes in Fungi.</title>
        <authorList>
            <consortium name="DOE Joint Genome Institute"/>
            <person name="Mondo S.J."/>
            <person name="Dannebaum R.O."/>
            <person name="Kuo R.C."/>
            <person name="Labutti K."/>
            <person name="Haridas S."/>
            <person name="Kuo A."/>
            <person name="Salamov A."/>
            <person name="Ahrendt S.R."/>
            <person name="Lipzen A."/>
            <person name="Sullivan W."/>
            <person name="Andreopoulos W.B."/>
            <person name="Clum A."/>
            <person name="Lindquist E."/>
            <person name="Daum C."/>
            <person name="Ramamoorthy G.K."/>
            <person name="Gryganskyi A."/>
            <person name="Culley D."/>
            <person name="Magnuson J.K."/>
            <person name="James T.Y."/>
            <person name="O'Malley M.A."/>
            <person name="Stajich J.E."/>
            <person name="Spatafora J.W."/>
            <person name="Visel A."/>
            <person name="Grigoriev I.V."/>
        </authorList>
    </citation>
    <scope>NUCLEOTIDE SEQUENCE [LARGE SCALE GENOMIC DNA]</scope>
    <source>
        <strain evidence="3 4">CBS 931.73</strain>
    </source>
</reference>
<keyword evidence="4" id="KW-1185">Reference proteome</keyword>